<evidence type="ECO:0000313" key="2">
    <source>
        <dbReference type="Proteomes" id="UP001054945"/>
    </source>
</evidence>
<gene>
    <name evidence="1" type="ORF">CEXT_671251</name>
</gene>
<dbReference type="EMBL" id="BPLR01020675">
    <property type="protein sequence ID" value="GIX81405.1"/>
    <property type="molecule type" value="Genomic_DNA"/>
</dbReference>
<name>A0AAV4NAR8_CAEEX</name>
<protein>
    <submittedName>
        <fullName evidence="1">Uncharacterized protein</fullName>
    </submittedName>
</protein>
<reference evidence="1 2" key="1">
    <citation type="submission" date="2021-06" db="EMBL/GenBank/DDBJ databases">
        <title>Caerostris extrusa draft genome.</title>
        <authorList>
            <person name="Kono N."/>
            <person name="Arakawa K."/>
        </authorList>
    </citation>
    <scope>NUCLEOTIDE SEQUENCE [LARGE SCALE GENOMIC DNA]</scope>
</reference>
<dbReference type="Proteomes" id="UP001054945">
    <property type="component" value="Unassembled WGS sequence"/>
</dbReference>
<proteinExistence type="predicted"/>
<evidence type="ECO:0000313" key="1">
    <source>
        <dbReference type="EMBL" id="GIX81405.1"/>
    </source>
</evidence>
<accession>A0AAV4NAR8</accession>
<sequence>MKPADKDKTVTVGSKPSITGIAHSTEFGQLFLTGAFLRNSLRPVSEQLTKVWLSFPRIPHVQGGGQSVLKRTTECILW</sequence>
<organism evidence="1 2">
    <name type="scientific">Caerostris extrusa</name>
    <name type="common">Bark spider</name>
    <name type="synonym">Caerostris bankana</name>
    <dbReference type="NCBI Taxonomy" id="172846"/>
    <lineage>
        <taxon>Eukaryota</taxon>
        <taxon>Metazoa</taxon>
        <taxon>Ecdysozoa</taxon>
        <taxon>Arthropoda</taxon>
        <taxon>Chelicerata</taxon>
        <taxon>Arachnida</taxon>
        <taxon>Araneae</taxon>
        <taxon>Araneomorphae</taxon>
        <taxon>Entelegynae</taxon>
        <taxon>Araneoidea</taxon>
        <taxon>Araneidae</taxon>
        <taxon>Caerostris</taxon>
    </lineage>
</organism>
<comment type="caution">
    <text evidence="1">The sequence shown here is derived from an EMBL/GenBank/DDBJ whole genome shotgun (WGS) entry which is preliminary data.</text>
</comment>
<keyword evidence="2" id="KW-1185">Reference proteome</keyword>
<dbReference type="AlphaFoldDB" id="A0AAV4NAR8"/>